<evidence type="ECO:0000256" key="2">
    <source>
        <dbReference type="ARBA" id="ARBA00022771"/>
    </source>
</evidence>
<dbReference type="AlphaFoldDB" id="A0A6A7ARH9"/>
<evidence type="ECO:0000256" key="1">
    <source>
        <dbReference type="ARBA" id="ARBA00022723"/>
    </source>
</evidence>
<keyword evidence="2 4" id="KW-0863">Zinc-finger</keyword>
<organism evidence="6 7">
    <name type="scientific">Plenodomus tracheiphilus IPT5</name>
    <dbReference type="NCBI Taxonomy" id="1408161"/>
    <lineage>
        <taxon>Eukaryota</taxon>
        <taxon>Fungi</taxon>
        <taxon>Dikarya</taxon>
        <taxon>Ascomycota</taxon>
        <taxon>Pezizomycotina</taxon>
        <taxon>Dothideomycetes</taxon>
        <taxon>Pleosporomycetidae</taxon>
        <taxon>Pleosporales</taxon>
        <taxon>Pleosporineae</taxon>
        <taxon>Leptosphaeriaceae</taxon>
        <taxon>Plenodomus</taxon>
    </lineage>
</organism>
<evidence type="ECO:0000256" key="4">
    <source>
        <dbReference type="PROSITE-ProRule" id="PRU00175"/>
    </source>
</evidence>
<reference evidence="6" key="1">
    <citation type="submission" date="2020-01" db="EMBL/GenBank/DDBJ databases">
        <authorList>
            <consortium name="DOE Joint Genome Institute"/>
            <person name="Haridas S."/>
            <person name="Albert R."/>
            <person name="Binder M."/>
            <person name="Bloem J."/>
            <person name="Labutti K."/>
            <person name="Salamov A."/>
            <person name="Andreopoulos B."/>
            <person name="Baker S.E."/>
            <person name="Barry K."/>
            <person name="Bills G."/>
            <person name="Bluhm B.H."/>
            <person name="Cannon C."/>
            <person name="Castanera R."/>
            <person name="Culley D.E."/>
            <person name="Daum C."/>
            <person name="Ezra D."/>
            <person name="Gonzalez J.B."/>
            <person name="Henrissat B."/>
            <person name="Kuo A."/>
            <person name="Liang C."/>
            <person name="Lipzen A."/>
            <person name="Lutzoni F."/>
            <person name="Magnuson J."/>
            <person name="Mondo S."/>
            <person name="Nolan M."/>
            <person name="Ohm R."/>
            <person name="Pangilinan J."/>
            <person name="Park H.-J."/>
            <person name="Ramirez L."/>
            <person name="Alfaro M."/>
            <person name="Sun H."/>
            <person name="Tritt A."/>
            <person name="Yoshinaga Y."/>
            <person name="Zwiers L.-H."/>
            <person name="Turgeon B.G."/>
            <person name="Goodwin S.B."/>
            <person name="Spatafora J.W."/>
            <person name="Crous P.W."/>
            <person name="Grigoriev I.V."/>
        </authorList>
    </citation>
    <scope>NUCLEOTIDE SEQUENCE</scope>
    <source>
        <strain evidence="6">IPT5</strain>
    </source>
</reference>
<dbReference type="Pfam" id="PF00097">
    <property type="entry name" value="zf-C3HC4"/>
    <property type="match status" value="1"/>
</dbReference>
<dbReference type="Proteomes" id="UP000799423">
    <property type="component" value="Unassembled WGS sequence"/>
</dbReference>
<dbReference type="GO" id="GO:0016567">
    <property type="term" value="P:protein ubiquitination"/>
    <property type="evidence" value="ECO:0007669"/>
    <property type="project" value="UniProtKB-UniPathway"/>
</dbReference>
<evidence type="ECO:0000256" key="3">
    <source>
        <dbReference type="ARBA" id="ARBA00022833"/>
    </source>
</evidence>
<dbReference type="EMBL" id="MU006340">
    <property type="protein sequence ID" value="KAF2845916.1"/>
    <property type="molecule type" value="Genomic_DNA"/>
</dbReference>
<keyword evidence="3" id="KW-0862">Zinc</keyword>
<dbReference type="PROSITE" id="PS50089">
    <property type="entry name" value="ZF_RING_2"/>
    <property type="match status" value="1"/>
</dbReference>
<accession>A0A6A7ARH9</accession>
<evidence type="ECO:0000259" key="5">
    <source>
        <dbReference type="PROSITE" id="PS50089"/>
    </source>
</evidence>
<evidence type="ECO:0000313" key="6">
    <source>
        <dbReference type="EMBL" id="KAF2845916.1"/>
    </source>
</evidence>
<dbReference type="InterPro" id="IPR001841">
    <property type="entry name" value="Znf_RING"/>
</dbReference>
<dbReference type="SMART" id="SM00184">
    <property type="entry name" value="RING"/>
    <property type="match status" value="1"/>
</dbReference>
<dbReference type="UniPathway" id="UPA00143"/>
<proteinExistence type="predicted"/>
<dbReference type="GO" id="GO:0008270">
    <property type="term" value="F:zinc ion binding"/>
    <property type="evidence" value="ECO:0007669"/>
    <property type="project" value="UniProtKB-KW"/>
</dbReference>
<dbReference type="InterPro" id="IPR013083">
    <property type="entry name" value="Znf_RING/FYVE/PHD"/>
</dbReference>
<dbReference type="SUPFAM" id="SSF57850">
    <property type="entry name" value="RING/U-box"/>
    <property type="match status" value="1"/>
</dbReference>
<protein>
    <recommendedName>
        <fullName evidence="5">RING-type domain-containing protein</fullName>
    </recommendedName>
</protein>
<dbReference type="InterPro" id="IPR018957">
    <property type="entry name" value="Znf_C3HC4_RING-type"/>
</dbReference>
<gene>
    <name evidence="6" type="ORF">T440DRAFT_482948</name>
</gene>
<keyword evidence="7" id="KW-1185">Reference proteome</keyword>
<dbReference type="Gene3D" id="3.30.40.10">
    <property type="entry name" value="Zinc/RING finger domain, C3HC4 (zinc finger)"/>
    <property type="match status" value="1"/>
</dbReference>
<evidence type="ECO:0000313" key="7">
    <source>
        <dbReference type="Proteomes" id="UP000799423"/>
    </source>
</evidence>
<name>A0A6A7ARH9_9PLEO</name>
<feature type="domain" description="RING-type" evidence="5">
    <location>
        <begin position="65"/>
        <end position="132"/>
    </location>
</feature>
<keyword evidence="1" id="KW-0479">Metal-binding</keyword>
<dbReference type="OrthoDB" id="3687356at2759"/>
<sequence>MAPTLDEMSDDDKGEFGLKLFFELADLHGLLRDLDNLDMSGIIPFFQNAVTNLPDDYYTKHHQNCDICREVGEADVADDSIDLNTIALTAVVKVNHCGHVFHKACLHLWLKSQRINGRTGGGEKAGSCPKCRGVLIANKAHLPANMRPILNKLRTLVTRMNDQLSGVTGQHPTLGFIRNELDGVETQYRYHRTVLDTLQMEELDEEVFQVGPLFVDE</sequence>